<dbReference type="EC" id="2.5.1.9" evidence="4 9"/>
<evidence type="ECO:0000256" key="4">
    <source>
        <dbReference type="ARBA" id="ARBA00012827"/>
    </source>
</evidence>
<dbReference type="EMBL" id="BAABBX010000010">
    <property type="protein sequence ID" value="GAA4188094.1"/>
    <property type="molecule type" value="Genomic_DNA"/>
</dbReference>
<evidence type="ECO:0000256" key="5">
    <source>
        <dbReference type="ARBA" id="ARBA00013950"/>
    </source>
</evidence>
<keyword evidence="8" id="KW-0677">Repeat</keyword>
<evidence type="ECO:0000313" key="13">
    <source>
        <dbReference type="Proteomes" id="UP001500213"/>
    </source>
</evidence>
<proteinExistence type="predicted"/>
<keyword evidence="7" id="KW-0808">Transferase</keyword>
<gene>
    <name evidence="12" type="ORF">GCM10022288_14070</name>
</gene>
<reference evidence="13" key="1">
    <citation type="journal article" date="2019" name="Int. J. Syst. Evol. Microbiol.">
        <title>The Global Catalogue of Microorganisms (GCM) 10K type strain sequencing project: providing services to taxonomists for standard genome sequencing and annotation.</title>
        <authorList>
            <consortium name="The Broad Institute Genomics Platform"/>
            <consortium name="The Broad Institute Genome Sequencing Center for Infectious Disease"/>
            <person name="Wu L."/>
            <person name="Ma J."/>
        </authorList>
    </citation>
    <scope>NUCLEOTIDE SEQUENCE [LARGE SCALE GENOMIC DNA]</scope>
    <source>
        <strain evidence="13">JCM 17593</strain>
    </source>
</reference>
<evidence type="ECO:0000259" key="11">
    <source>
        <dbReference type="PROSITE" id="PS51177"/>
    </source>
</evidence>
<evidence type="ECO:0000256" key="7">
    <source>
        <dbReference type="ARBA" id="ARBA00022679"/>
    </source>
</evidence>
<name>A0ABP8AQH4_9MICO</name>
<dbReference type="PANTHER" id="PTHR21098:SF12">
    <property type="entry name" value="RIBOFLAVIN SYNTHASE"/>
    <property type="match status" value="1"/>
</dbReference>
<dbReference type="InterPro" id="IPR023366">
    <property type="entry name" value="ATP_synth_asu-like_sf"/>
</dbReference>
<protein>
    <recommendedName>
        <fullName evidence="5 9">Riboflavin synthase</fullName>
        <ecNumber evidence="4 9">2.5.1.9</ecNumber>
    </recommendedName>
</protein>
<dbReference type="PROSITE" id="PS51177">
    <property type="entry name" value="LUMAZINE_BIND"/>
    <property type="match status" value="2"/>
</dbReference>
<keyword evidence="6" id="KW-0686">Riboflavin biosynthesis</keyword>
<dbReference type="SUPFAM" id="SSF63380">
    <property type="entry name" value="Riboflavin synthase domain-like"/>
    <property type="match status" value="2"/>
</dbReference>
<feature type="repeat" description="Lumazine-binding" evidence="10">
    <location>
        <begin position="97"/>
        <end position="198"/>
    </location>
</feature>
<dbReference type="RefSeq" id="WP_344775256.1">
    <property type="nucleotide sequence ID" value="NZ_BAABBX010000010.1"/>
</dbReference>
<comment type="caution">
    <text evidence="12">The sequence shown here is derived from an EMBL/GenBank/DDBJ whole genome shotgun (WGS) entry which is preliminary data.</text>
</comment>
<accession>A0ABP8AQH4</accession>
<evidence type="ECO:0000256" key="3">
    <source>
        <dbReference type="ARBA" id="ARBA00004887"/>
    </source>
</evidence>
<evidence type="ECO:0000313" key="12">
    <source>
        <dbReference type="EMBL" id="GAA4188094.1"/>
    </source>
</evidence>
<evidence type="ECO:0000256" key="1">
    <source>
        <dbReference type="ARBA" id="ARBA00000968"/>
    </source>
</evidence>
<evidence type="ECO:0000256" key="2">
    <source>
        <dbReference type="ARBA" id="ARBA00002803"/>
    </source>
</evidence>
<feature type="domain" description="Lumazine-binding" evidence="11">
    <location>
        <begin position="97"/>
        <end position="198"/>
    </location>
</feature>
<dbReference type="InterPro" id="IPR026017">
    <property type="entry name" value="Lumazine-bd_dom"/>
</dbReference>
<evidence type="ECO:0000256" key="10">
    <source>
        <dbReference type="PROSITE-ProRule" id="PRU00524"/>
    </source>
</evidence>
<dbReference type="PIRSF" id="PIRSF000498">
    <property type="entry name" value="Riboflavin_syn_A"/>
    <property type="match status" value="1"/>
</dbReference>
<dbReference type="CDD" id="cd00402">
    <property type="entry name" value="Riboflavin_synthase_like"/>
    <property type="match status" value="1"/>
</dbReference>
<evidence type="ECO:0000256" key="9">
    <source>
        <dbReference type="NCBIfam" id="TIGR00187"/>
    </source>
</evidence>
<comment type="catalytic activity">
    <reaction evidence="1">
        <text>2 6,7-dimethyl-8-(1-D-ribityl)lumazine + H(+) = 5-amino-6-(D-ribitylamino)uracil + riboflavin</text>
        <dbReference type="Rhea" id="RHEA:20772"/>
        <dbReference type="ChEBI" id="CHEBI:15378"/>
        <dbReference type="ChEBI" id="CHEBI:15934"/>
        <dbReference type="ChEBI" id="CHEBI:57986"/>
        <dbReference type="ChEBI" id="CHEBI:58201"/>
        <dbReference type="EC" id="2.5.1.9"/>
    </reaction>
</comment>
<evidence type="ECO:0000256" key="6">
    <source>
        <dbReference type="ARBA" id="ARBA00022619"/>
    </source>
</evidence>
<dbReference type="Proteomes" id="UP001500213">
    <property type="component" value="Unassembled WGS sequence"/>
</dbReference>
<feature type="repeat" description="Lumazine-binding" evidence="10">
    <location>
        <begin position="1"/>
        <end position="96"/>
    </location>
</feature>
<organism evidence="12 13">
    <name type="scientific">Gryllotalpicola kribbensis</name>
    <dbReference type="NCBI Taxonomy" id="993084"/>
    <lineage>
        <taxon>Bacteria</taxon>
        <taxon>Bacillati</taxon>
        <taxon>Actinomycetota</taxon>
        <taxon>Actinomycetes</taxon>
        <taxon>Micrococcales</taxon>
        <taxon>Microbacteriaceae</taxon>
        <taxon>Gryllotalpicola</taxon>
    </lineage>
</organism>
<comment type="function">
    <text evidence="2">Catalyzes the dismutation of two molecules of 6,7-dimethyl-8-ribityllumazine, resulting in the formation of riboflavin and 5-amino-6-(D-ribitylamino)uracil.</text>
</comment>
<dbReference type="PANTHER" id="PTHR21098">
    <property type="entry name" value="RIBOFLAVIN SYNTHASE ALPHA CHAIN"/>
    <property type="match status" value="1"/>
</dbReference>
<comment type="pathway">
    <text evidence="3">Cofactor biosynthesis; riboflavin biosynthesis; riboflavin from 2-hydroxy-3-oxobutyl phosphate and 5-amino-6-(D-ribitylamino)uracil: step 2/2.</text>
</comment>
<dbReference type="InterPro" id="IPR001783">
    <property type="entry name" value="Lumazine-bd"/>
</dbReference>
<dbReference type="NCBIfam" id="NF006767">
    <property type="entry name" value="PRK09289.1"/>
    <property type="match status" value="1"/>
</dbReference>
<dbReference type="Pfam" id="PF00677">
    <property type="entry name" value="Lum_binding"/>
    <property type="match status" value="2"/>
</dbReference>
<dbReference type="InterPro" id="IPR017938">
    <property type="entry name" value="Riboflavin_synthase-like_b-brl"/>
</dbReference>
<keyword evidence="13" id="KW-1185">Reference proteome</keyword>
<feature type="domain" description="Lumazine-binding" evidence="11">
    <location>
        <begin position="1"/>
        <end position="96"/>
    </location>
</feature>
<dbReference type="NCBIfam" id="TIGR00187">
    <property type="entry name" value="ribE"/>
    <property type="match status" value="1"/>
</dbReference>
<dbReference type="Gene3D" id="2.40.30.20">
    <property type="match status" value="2"/>
</dbReference>
<sequence length="231" mass="24479">MFTGIIEEIGEITRVQQYGDAARITVRGPLATQGAQHGDSISVSGVCLTVVALERDEFTADVMRETLEMSTLDKAGIGTHVNLERAARLGDRLGGHLVQGHVDGTAVVLSTTDGSAWRVVRLSLTPELAPLVARKGSIAIDGTSLTVSAVGGGALEGYWFEVSLIPETLAATTLGQRVPGDLVNLETDIVARQVERMLEFRAFDEGARWPDDTGTSVAHAIGFQPDEGARA</sequence>
<evidence type="ECO:0000256" key="8">
    <source>
        <dbReference type="ARBA" id="ARBA00022737"/>
    </source>
</evidence>